<gene>
    <name evidence="1" type="ORF">SAMN05661044_01944</name>
</gene>
<evidence type="ECO:0000313" key="1">
    <source>
        <dbReference type="EMBL" id="SEL08710.1"/>
    </source>
</evidence>
<accession>A0A1H7MBK7</accession>
<proteinExistence type="predicted"/>
<name>A0A1H7MBK7_OLID1</name>
<keyword evidence="2" id="KW-1185">Reference proteome</keyword>
<dbReference type="Proteomes" id="UP000199421">
    <property type="component" value="Unassembled WGS sequence"/>
</dbReference>
<dbReference type="EMBL" id="FOAF01000001">
    <property type="protein sequence ID" value="SEL08710.1"/>
    <property type="molecule type" value="Genomic_DNA"/>
</dbReference>
<sequence>MNANINEIYLNSGMRAKSKDGSHLNSNADNCLIGLITFDIKDLLNCLV</sequence>
<organism evidence="1 2">
    <name type="scientific">Olivibacter domesticus</name>
    <name type="common">Pseudosphingobacterium domesticum</name>
    <dbReference type="NCBI Taxonomy" id="407022"/>
    <lineage>
        <taxon>Bacteria</taxon>
        <taxon>Pseudomonadati</taxon>
        <taxon>Bacteroidota</taxon>
        <taxon>Sphingobacteriia</taxon>
        <taxon>Sphingobacteriales</taxon>
        <taxon>Sphingobacteriaceae</taxon>
        <taxon>Olivibacter</taxon>
    </lineage>
</organism>
<evidence type="ECO:0000313" key="2">
    <source>
        <dbReference type="Proteomes" id="UP000199421"/>
    </source>
</evidence>
<protein>
    <submittedName>
        <fullName evidence="1">Uncharacterized protein</fullName>
    </submittedName>
</protein>
<reference evidence="2" key="1">
    <citation type="submission" date="2016-10" db="EMBL/GenBank/DDBJ databases">
        <authorList>
            <person name="Varghese N."/>
            <person name="Submissions S."/>
        </authorList>
    </citation>
    <scope>NUCLEOTIDE SEQUENCE [LARGE SCALE GENOMIC DNA]</scope>
    <source>
        <strain evidence="2">DSM 18733</strain>
    </source>
</reference>
<dbReference type="AlphaFoldDB" id="A0A1H7MBK7"/>